<gene>
    <name evidence="1" type="ORF">PCOR1329_LOCUS34197</name>
</gene>
<reference evidence="1" key="1">
    <citation type="submission" date="2023-10" db="EMBL/GenBank/DDBJ databases">
        <authorList>
            <person name="Chen Y."/>
            <person name="Shah S."/>
            <person name="Dougan E. K."/>
            <person name="Thang M."/>
            <person name="Chan C."/>
        </authorList>
    </citation>
    <scope>NUCLEOTIDE SEQUENCE [LARGE SCALE GENOMIC DNA]</scope>
</reference>
<feature type="non-terminal residue" evidence="1">
    <location>
        <position position="204"/>
    </location>
</feature>
<evidence type="ECO:0000313" key="2">
    <source>
        <dbReference type="Proteomes" id="UP001189429"/>
    </source>
</evidence>
<accession>A0ABN9SZU9</accession>
<proteinExistence type="predicted"/>
<feature type="non-terminal residue" evidence="1">
    <location>
        <position position="1"/>
    </location>
</feature>
<dbReference type="Proteomes" id="UP001189429">
    <property type="component" value="Unassembled WGS sequence"/>
</dbReference>
<name>A0ABN9SZU9_9DINO</name>
<keyword evidence="2" id="KW-1185">Reference proteome</keyword>
<dbReference type="EMBL" id="CAUYUJ010014205">
    <property type="protein sequence ID" value="CAK0838176.1"/>
    <property type="molecule type" value="Genomic_DNA"/>
</dbReference>
<organism evidence="1 2">
    <name type="scientific">Prorocentrum cordatum</name>
    <dbReference type="NCBI Taxonomy" id="2364126"/>
    <lineage>
        <taxon>Eukaryota</taxon>
        <taxon>Sar</taxon>
        <taxon>Alveolata</taxon>
        <taxon>Dinophyceae</taxon>
        <taxon>Prorocentrales</taxon>
        <taxon>Prorocentraceae</taxon>
        <taxon>Prorocentrum</taxon>
    </lineage>
</organism>
<comment type="caution">
    <text evidence="1">The sequence shown here is derived from an EMBL/GenBank/DDBJ whole genome shotgun (WGS) entry which is preliminary data.</text>
</comment>
<sequence length="204" mass="22324">VKESDDECDNNRGAPLSDHAGKAFCPQLSERIEPRYNSCLPTSQYGAIKGGGTDVAHNLVRAVIEYASSHCLSIFVLFIDLVKAFDGIIRELIFGFSASSQESPVEYLAPLGVDQDVAEWLASYICSEGGVFEQWNVDLKVTSLVARLHEGPRFPRGSLDTVARSHKGGRRGCIFGAAVFNAGYSVPIKMFHEDMRRKGIALRA</sequence>
<evidence type="ECO:0000313" key="1">
    <source>
        <dbReference type="EMBL" id="CAK0838176.1"/>
    </source>
</evidence>
<protein>
    <recommendedName>
        <fullName evidence="3">Reverse transcriptase domain-containing protein</fullName>
    </recommendedName>
</protein>
<evidence type="ECO:0008006" key="3">
    <source>
        <dbReference type="Google" id="ProtNLM"/>
    </source>
</evidence>